<gene>
    <name evidence="1" type="ORF">L6164_028941</name>
</gene>
<sequence length="240" mass="27484">MHKKSRVSNLRFYLYPSHSLIRFLSFSDAGFILRKELCCEYWRVNLSRQIKVYDLIDGDFHQLNWLSQQILRSEMLILSSLPINCSGFLHQSSTSLPFKASTNYSTRIDDHASVSLPSKTIYGMKIKYSDRNADRKHFGIGNRFAMSATKNDVQLSFDGDLPEEPFGLSLIKEIIWELKSLFVFLAEQPSQLKYIEWPSFSSTLRTATVTLVLVALIIVPLSSVDSLLSYLLNLVLRKSS</sequence>
<keyword evidence="2" id="KW-1185">Reference proteome</keyword>
<evidence type="ECO:0000313" key="2">
    <source>
        <dbReference type="Proteomes" id="UP000828941"/>
    </source>
</evidence>
<reference evidence="1 2" key="1">
    <citation type="journal article" date="2022" name="DNA Res.">
        <title>Chromosomal-level genome assembly of the orchid tree Bauhinia variegata (Leguminosae; Cercidoideae) supports the allotetraploid origin hypothesis of Bauhinia.</title>
        <authorList>
            <person name="Zhong Y."/>
            <person name="Chen Y."/>
            <person name="Zheng D."/>
            <person name="Pang J."/>
            <person name="Liu Y."/>
            <person name="Luo S."/>
            <person name="Meng S."/>
            <person name="Qian L."/>
            <person name="Wei D."/>
            <person name="Dai S."/>
            <person name="Zhou R."/>
        </authorList>
    </citation>
    <scope>NUCLEOTIDE SEQUENCE [LARGE SCALE GENOMIC DNA]</scope>
    <source>
        <strain evidence="1">BV-YZ2020</strain>
    </source>
</reference>
<accession>A0ACB9L842</accession>
<dbReference type="Proteomes" id="UP000828941">
    <property type="component" value="Chromosome 12"/>
</dbReference>
<name>A0ACB9L842_BAUVA</name>
<dbReference type="EMBL" id="CM039437">
    <property type="protein sequence ID" value="KAI4305581.1"/>
    <property type="molecule type" value="Genomic_DNA"/>
</dbReference>
<proteinExistence type="predicted"/>
<organism evidence="1 2">
    <name type="scientific">Bauhinia variegata</name>
    <name type="common">Purple orchid tree</name>
    <name type="synonym">Phanera variegata</name>
    <dbReference type="NCBI Taxonomy" id="167791"/>
    <lineage>
        <taxon>Eukaryota</taxon>
        <taxon>Viridiplantae</taxon>
        <taxon>Streptophyta</taxon>
        <taxon>Embryophyta</taxon>
        <taxon>Tracheophyta</taxon>
        <taxon>Spermatophyta</taxon>
        <taxon>Magnoliopsida</taxon>
        <taxon>eudicotyledons</taxon>
        <taxon>Gunneridae</taxon>
        <taxon>Pentapetalae</taxon>
        <taxon>rosids</taxon>
        <taxon>fabids</taxon>
        <taxon>Fabales</taxon>
        <taxon>Fabaceae</taxon>
        <taxon>Cercidoideae</taxon>
        <taxon>Cercideae</taxon>
        <taxon>Bauhiniinae</taxon>
        <taxon>Bauhinia</taxon>
    </lineage>
</organism>
<evidence type="ECO:0000313" key="1">
    <source>
        <dbReference type="EMBL" id="KAI4305581.1"/>
    </source>
</evidence>
<protein>
    <submittedName>
        <fullName evidence="1">Uncharacterized protein</fullName>
    </submittedName>
</protein>
<comment type="caution">
    <text evidence="1">The sequence shown here is derived from an EMBL/GenBank/DDBJ whole genome shotgun (WGS) entry which is preliminary data.</text>
</comment>